<dbReference type="RefSeq" id="XP_024709319.1">
    <property type="nucleotide sequence ID" value="XM_024852639.1"/>
</dbReference>
<evidence type="ECO:0000256" key="4">
    <source>
        <dbReference type="ARBA" id="ARBA00022989"/>
    </source>
</evidence>
<keyword evidence="10" id="KW-1185">Reference proteome</keyword>
<dbReference type="Proteomes" id="UP000234275">
    <property type="component" value="Unassembled WGS sequence"/>
</dbReference>
<keyword evidence="2" id="KW-0813">Transport</keyword>
<evidence type="ECO:0000259" key="8">
    <source>
        <dbReference type="PROSITE" id="PS50850"/>
    </source>
</evidence>
<feature type="transmembrane region" description="Helical" evidence="7">
    <location>
        <begin position="358"/>
        <end position="374"/>
    </location>
</feature>
<dbReference type="VEuPathDB" id="FungiDB:P170DRAFT_469489"/>
<proteinExistence type="predicted"/>
<keyword evidence="4 7" id="KW-1133">Transmembrane helix</keyword>
<dbReference type="PROSITE" id="PS50850">
    <property type="entry name" value="MFS"/>
    <property type="match status" value="1"/>
</dbReference>
<keyword evidence="3 7" id="KW-0812">Transmembrane</keyword>
<feature type="domain" description="Major facilitator superfamily (MFS) profile" evidence="8">
    <location>
        <begin position="23"/>
        <end position="489"/>
    </location>
</feature>
<evidence type="ECO:0000256" key="7">
    <source>
        <dbReference type="SAM" id="Phobius"/>
    </source>
</evidence>
<dbReference type="AlphaFoldDB" id="A0A2I2GMB5"/>
<evidence type="ECO:0000256" key="2">
    <source>
        <dbReference type="ARBA" id="ARBA00022448"/>
    </source>
</evidence>
<dbReference type="GO" id="GO:0016020">
    <property type="term" value="C:membrane"/>
    <property type="evidence" value="ECO:0007669"/>
    <property type="project" value="UniProtKB-SubCell"/>
</dbReference>
<dbReference type="SUPFAM" id="SSF103473">
    <property type="entry name" value="MFS general substrate transporter"/>
    <property type="match status" value="1"/>
</dbReference>
<organism evidence="9 10">
    <name type="scientific">Aspergillus steynii IBT 23096</name>
    <dbReference type="NCBI Taxonomy" id="1392250"/>
    <lineage>
        <taxon>Eukaryota</taxon>
        <taxon>Fungi</taxon>
        <taxon>Dikarya</taxon>
        <taxon>Ascomycota</taxon>
        <taxon>Pezizomycotina</taxon>
        <taxon>Eurotiomycetes</taxon>
        <taxon>Eurotiomycetidae</taxon>
        <taxon>Eurotiales</taxon>
        <taxon>Aspergillaceae</taxon>
        <taxon>Aspergillus</taxon>
        <taxon>Aspergillus subgen. Circumdati</taxon>
    </lineage>
</organism>
<evidence type="ECO:0000256" key="1">
    <source>
        <dbReference type="ARBA" id="ARBA00004141"/>
    </source>
</evidence>
<feature type="transmembrane region" description="Helical" evidence="7">
    <location>
        <begin position="326"/>
        <end position="346"/>
    </location>
</feature>
<dbReference type="InterPro" id="IPR011701">
    <property type="entry name" value="MFS"/>
</dbReference>
<feature type="transmembrane region" description="Helical" evidence="7">
    <location>
        <begin position="183"/>
        <end position="203"/>
    </location>
</feature>
<feature type="transmembrane region" description="Helical" evidence="7">
    <location>
        <begin position="119"/>
        <end position="141"/>
    </location>
</feature>
<gene>
    <name evidence="9" type="ORF">P170DRAFT_469489</name>
</gene>
<dbReference type="InterPro" id="IPR036259">
    <property type="entry name" value="MFS_trans_sf"/>
</dbReference>
<comment type="caution">
    <text evidence="9">The sequence shown here is derived from an EMBL/GenBank/DDBJ whole genome shotgun (WGS) entry which is preliminary data.</text>
</comment>
<dbReference type="Gene3D" id="1.20.1250.20">
    <property type="entry name" value="MFS general substrate transporter like domains"/>
    <property type="match status" value="2"/>
</dbReference>
<evidence type="ECO:0000256" key="6">
    <source>
        <dbReference type="SAM" id="MobiDB-lite"/>
    </source>
</evidence>
<dbReference type="PANTHER" id="PTHR23506:SF35">
    <property type="entry name" value="MAJOR FACILITATOR SUPERFAMILY (MFS) PROFILE DOMAIN-CONTAINING PROTEIN-RELATED"/>
    <property type="match status" value="1"/>
</dbReference>
<evidence type="ECO:0000256" key="5">
    <source>
        <dbReference type="ARBA" id="ARBA00023136"/>
    </source>
</evidence>
<feature type="transmembrane region" description="Helical" evidence="7">
    <location>
        <begin position="293"/>
        <end position="314"/>
    </location>
</feature>
<dbReference type="PANTHER" id="PTHR23506">
    <property type="entry name" value="GH10249P"/>
    <property type="match status" value="1"/>
</dbReference>
<reference evidence="9 10" key="1">
    <citation type="submission" date="2016-12" db="EMBL/GenBank/DDBJ databases">
        <title>The genomes of Aspergillus section Nigri reveals drivers in fungal speciation.</title>
        <authorList>
            <consortium name="DOE Joint Genome Institute"/>
            <person name="Vesth T.C."/>
            <person name="Nybo J."/>
            <person name="Theobald S."/>
            <person name="Brandl J."/>
            <person name="Frisvad J.C."/>
            <person name="Nielsen K.F."/>
            <person name="Lyhne E.K."/>
            <person name="Kogle M.E."/>
            <person name="Kuo A."/>
            <person name="Riley R."/>
            <person name="Clum A."/>
            <person name="Nolan M."/>
            <person name="Lipzen A."/>
            <person name="Salamov A."/>
            <person name="Henrissat B."/>
            <person name="Wiebenga A."/>
            <person name="De Vries R.P."/>
            <person name="Grigoriev I.V."/>
            <person name="Mortensen U.H."/>
            <person name="Andersen M.R."/>
            <person name="Baker S.E."/>
        </authorList>
    </citation>
    <scope>NUCLEOTIDE SEQUENCE [LARGE SCALE GENOMIC DNA]</scope>
    <source>
        <strain evidence="9 10">IBT 23096</strain>
    </source>
</reference>
<feature type="transmembrane region" description="Helical" evidence="7">
    <location>
        <begin position="94"/>
        <end position="113"/>
    </location>
</feature>
<feature type="transmembrane region" description="Helical" evidence="7">
    <location>
        <begin position="153"/>
        <end position="171"/>
    </location>
</feature>
<sequence>MTQTEVQSDKSYGHDWRSSKLFIITVTSFGLFTDMFLFSFIIPILPTILEDRLHQAHSQTQFLTSLALSMNALVSIVIAPITARVADNSPRKNLFMVFSWVLNAIGTVITAWVNTLAGLFIGRIIQTLAGSLIWNVGMAIIADTVGPTNIAKALGFSILFTTGGMLCGPAVSGTLYQYASYSVTWASTFIILLLGIILQLLVVKPCHFEPYTEGYGSDMEQPNTSGLSSPYSGQFYDRNPLLPPTSPRQIPSYQSFPEQQGPEAETNNPTKHQPPSHNVYWLMLCKKRVTMALVADALFAILIASFETTIPIHIKAIFHWETVQAGLLFLLLQVPSFILVLPAGWLKDKIGMRYPVSAGYLLLAPFMWLLGVPGQDGYAWAGSGKAGRIIYITALVGIGIFRVLPLGFGAVEVLNGANELNSEYPGIFGPHGGYSRSFSLSNVTWKLAMFVGPLASAALSDALGYYYLNVFLASLCFLMAICTFIILRP</sequence>
<keyword evidence="5 7" id="KW-0472">Membrane</keyword>
<feature type="transmembrane region" description="Helical" evidence="7">
    <location>
        <begin position="466"/>
        <end position="487"/>
    </location>
</feature>
<dbReference type="InterPro" id="IPR020846">
    <property type="entry name" value="MFS_dom"/>
</dbReference>
<feature type="transmembrane region" description="Helical" evidence="7">
    <location>
        <begin position="21"/>
        <end position="42"/>
    </location>
</feature>
<dbReference type="EMBL" id="MSFO01000001">
    <property type="protein sequence ID" value="PLB54017.1"/>
    <property type="molecule type" value="Genomic_DNA"/>
</dbReference>
<evidence type="ECO:0000256" key="3">
    <source>
        <dbReference type="ARBA" id="ARBA00022692"/>
    </source>
</evidence>
<feature type="region of interest" description="Disordered" evidence="6">
    <location>
        <begin position="252"/>
        <end position="273"/>
    </location>
</feature>
<comment type="subcellular location">
    <subcellularLocation>
        <location evidence="1">Membrane</location>
        <topology evidence="1">Multi-pass membrane protein</topology>
    </subcellularLocation>
</comment>
<dbReference type="Pfam" id="PF07690">
    <property type="entry name" value="MFS_1"/>
    <property type="match status" value="1"/>
</dbReference>
<dbReference type="GeneID" id="36560337"/>
<feature type="transmembrane region" description="Helical" evidence="7">
    <location>
        <begin position="62"/>
        <end position="82"/>
    </location>
</feature>
<name>A0A2I2GMB5_9EURO</name>
<feature type="transmembrane region" description="Helical" evidence="7">
    <location>
        <begin position="386"/>
        <end position="404"/>
    </location>
</feature>
<evidence type="ECO:0000313" key="9">
    <source>
        <dbReference type="EMBL" id="PLB54017.1"/>
    </source>
</evidence>
<evidence type="ECO:0000313" key="10">
    <source>
        <dbReference type="Proteomes" id="UP000234275"/>
    </source>
</evidence>
<dbReference type="InterPro" id="IPR050930">
    <property type="entry name" value="MFS_Vesicular_Transporter"/>
</dbReference>
<dbReference type="OrthoDB" id="5086884at2759"/>
<protein>
    <submittedName>
        <fullName evidence="9">MFS general substrate transporter</fullName>
    </submittedName>
</protein>
<dbReference type="GO" id="GO:0022857">
    <property type="term" value="F:transmembrane transporter activity"/>
    <property type="evidence" value="ECO:0007669"/>
    <property type="project" value="InterPro"/>
</dbReference>
<accession>A0A2I2GMB5</accession>
<dbReference type="STRING" id="1392250.A0A2I2GMB5"/>